<dbReference type="SUPFAM" id="SSF47789">
    <property type="entry name" value="C-terminal domain of RNA polymerase alpha subunit"/>
    <property type="match status" value="1"/>
</dbReference>
<evidence type="ECO:0000259" key="1">
    <source>
        <dbReference type="Pfam" id="PF03118"/>
    </source>
</evidence>
<sequence>MTIDEIYRNDELSVRSYNVCKYNELNSVNDLHQYFLKHKSFNKLRNCGRRSNDEIIEIYKKYKYSVEIVESNEIKPLKLENVIGELSRVQREVVNSFILVNVGALSVRSKNGIARYLDDNFKINNWCSKIFMNDNFILRNIENIGAKSIEELDFFINSIKDFIYEVSSLKDEKQILTLKNKYLIQKTFSTSDIPSEILEADSIFQLTDFLLINNLLFNYNQTKIVQMSFKFYLDSQMHSIENVALELDLSRERVRQIRKESVNELFQKLTFIKNFNDDLLKNYSLDVSEKIIRIKDDTVERVNLRSNTNFSKEFISCILSVYLNDEFDLVGNIEDLLQTKLFTSRNRHNWNNFYIIHKDLKNVDFVSLSNDISSRLNDRIEETYSFSFKSYLSKFITDSEELIEHIDSLLPIAETIINEEFNLYLDIDDNIVFKKNTSKQAYEYAFEALEILGVASKVEDIKAKILEIYPHYETDEAKVRVSMKRKDGFVPVGRASVFGLKKWESELNDFKGGTIRSITNEFLEKFDEPKHISEIAEYVLKFRPDTNEKSIYYNLRMEESSSFIFFKKSYVGLNNKEYSEEFEVLQESDKRDRNSWEDRYQDLLEFLDLENRLPFSANVPDEEIGLYRWLNVQKGKIKSKKLSSEKEQLVNGVFEKFPQINGRRRINSEEKYNELLNFIELHKRLPSANREDEYKLYQFFYNQRKLHNMNELDKNEKKYFMKVASFF</sequence>
<feature type="domain" description="RNA polymerase alpha subunit C-terminal" evidence="1">
    <location>
        <begin position="11"/>
        <end position="58"/>
    </location>
</feature>
<accession>A0ABY4BIY7</accession>
<gene>
    <name evidence="2" type="ORF">MTP08_05155</name>
</gene>
<proteinExistence type="predicted"/>
<reference evidence="2 3" key="1">
    <citation type="submission" date="2022-03" db="EMBL/GenBank/DDBJ databases">
        <title>Chryseobacterium sp. isolated from the Andong Sikhe.</title>
        <authorList>
            <person name="Won M."/>
            <person name="Kim S.-J."/>
            <person name="Kwon S.-W."/>
        </authorList>
    </citation>
    <scope>NUCLEOTIDE SEQUENCE [LARGE SCALE GENOMIC DNA]</scope>
    <source>
        <strain evidence="2 3">ADR-1</strain>
    </source>
</reference>
<dbReference type="EMBL" id="CP094529">
    <property type="protein sequence ID" value="UOE39158.1"/>
    <property type="molecule type" value="Genomic_DNA"/>
</dbReference>
<dbReference type="Proteomes" id="UP000831068">
    <property type="component" value="Chromosome"/>
</dbReference>
<dbReference type="Gene3D" id="1.10.150.20">
    <property type="entry name" value="5' to 3' exonuclease, C-terminal subdomain"/>
    <property type="match status" value="1"/>
</dbReference>
<organism evidence="2 3">
    <name type="scientific">Chryseobacterium oryzae</name>
    <dbReference type="NCBI Taxonomy" id="2929799"/>
    <lineage>
        <taxon>Bacteria</taxon>
        <taxon>Pseudomonadati</taxon>
        <taxon>Bacteroidota</taxon>
        <taxon>Flavobacteriia</taxon>
        <taxon>Flavobacteriales</taxon>
        <taxon>Weeksellaceae</taxon>
        <taxon>Chryseobacterium group</taxon>
        <taxon>Chryseobacterium</taxon>
    </lineage>
</organism>
<evidence type="ECO:0000313" key="3">
    <source>
        <dbReference type="Proteomes" id="UP000831068"/>
    </source>
</evidence>
<name>A0ABY4BIY7_9FLAO</name>
<dbReference type="Gene3D" id="6.10.140.530">
    <property type="match status" value="1"/>
</dbReference>
<dbReference type="Pfam" id="PF03118">
    <property type="entry name" value="RNA_pol_A_CTD"/>
    <property type="match status" value="1"/>
</dbReference>
<dbReference type="Gene3D" id="1.10.10.10">
    <property type="entry name" value="Winged helix-like DNA-binding domain superfamily/Winged helix DNA-binding domain"/>
    <property type="match status" value="1"/>
</dbReference>
<dbReference type="InterPro" id="IPR036388">
    <property type="entry name" value="WH-like_DNA-bd_sf"/>
</dbReference>
<dbReference type="InterPro" id="IPR011260">
    <property type="entry name" value="RNAP_asu_C"/>
</dbReference>
<dbReference type="RefSeq" id="WP_243577330.1">
    <property type="nucleotide sequence ID" value="NZ_CP094529.1"/>
</dbReference>
<protein>
    <recommendedName>
        <fullName evidence="1">RNA polymerase alpha subunit C-terminal domain-containing protein</fullName>
    </recommendedName>
</protein>
<evidence type="ECO:0000313" key="2">
    <source>
        <dbReference type="EMBL" id="UOE39158.1"/>
    </source>
</evidence>
<keyword evidence="3" id="KW-1185">Reference proteome</keyword>